<evidence type="ECO:0000256" key="2">
    <source>
        <dbReference type="SAM" id="SignalP"/>
    </source>
</evidence>
<evidence type="ECO:0000256" key="1">
    <source>
        <dbReference type="SAM" id="MobiDB-lite"/>
    </source>
</evidence>
<proteinExistence type="predicted"/>
<feature type="chain" id="PRO_5046699192" evidence="2">
    <location>
        <begin position="24"/>
        <end position="43"/>
    </location>
</feature>
<accession>A0ABS2NYY9</accession>
<dbReference type="EMBL" id="JAFBED010000003">
    <property type="protein sequence ID" value="MBM7619893.1"/>
    <property type="molecule type" value="Genomic_DNA"/>
</dbReference>
<protein>
    <submittedName>
        <fullName evidence="3">Uncharacterized protein YcfL</fullName>
    </submittedName>
</protein>
<sequence length="43" mass="4603">MKKGLIALLSSLMLLGLATGCSNDEMNNNNDGTETNSEETNEE</sequence>
<feature type="signal peptide" evidence="2">
    <location>
        <begin position="1"/>
        <end position="23"/>
    </location>
</feature>
<reference evidence="3 4" key="1">
    <citation type="submission" date="2021-01" db="EMBL/GenBank/DDBJ databases">
        <title>Genomic Encyclopedia of Type Strains, Phase IV (KMG-IV): sequencing the most valuable type-strain genomes for metagenomic binning, comparative biology and taxonomic classification.</title>
        <authorList>
            <person name="Goeker M."/>
        </authorList>
    </citation>
    <scope>NUCLEOTIDE SEQUENCE [LARGE SCALE GENOMIC DNA]</scope>
    <source>
        <strain evidence="3 4">DSM 25879</strain>
    </source>
</reference>
<keyword evidence="2" id="KW-0732">Signal</keyword>
<feature type="region of interest" description="Disordered" evidence="1">
    <location>
        <begin position="20"/>
        <end position="43"/>
    </location>
</feature>
<dbReference type="PROSITE" id="PS51257">
    <property type="entry name" value="PROKAR_LIPOPROTEIN"/>
    <property type="match status" value="1"/>
</dbReference>
<organism evidence="3 4">
    <name type="scientific">Sutcliffiella tianshenii</name>
    <dbReference type="NCBI Taxonomy" id="1463404"/>
    <lineage>
        <taxon>Bacteria</taxon>
        <taxon>Bacillati</taxon>
        <taxon>Bacillota</taxon>
        <taxon>Bacilli</taxon>
        <taxon>Bacillales</taxon>
        <taxon>Bacillaceae</taxon>
        <taxon>Sutcliffiella</taxon>
    </lineage>
</organism>
<feature type="compositionally biased region" description="Low complexity" evidence="1">
    <location>
        <begin position="20"/>
        <end position="35"/>
    </location>
</feature>
<keyword evidence="4" id="KW-1185">Reference proteome</keyword>
<name>A0ABS2NYY9_9BACI</name>
<evidence type="ECO:0000313" key="3">
    <source>
        <dbReference type="EMBL" id="MBM7619893.1"/>
    </source>
</evidence>
<comment type="caution">
    <text evidence="3">The sequence shown here is derived from an EMBL/GenBank/DDBJ whole genome shotgun (WGS) entry which is preliminary data.</text>
</comment>
<dbReference type="Proteomes" id="UP000737402">
    <property type="component" value="Unassembled WGS sequence"/>
</dbReference>
<gene>
    <name evidence="3" type="ORF">JOC95_001745</name>
</gene>
<evidence type="ECO:0000313" key="4">
    <source>
        <dbReference type="Proteomes" id="UP000737402"/>
    </source>
</evidence>
<dbReference type="RefSeq" id="WP_275580532.1">
    <property type="nucleotide sequence ID" value="NZ_JAFBED010000003.1"/>
</dbReference>